<sequence>MLKIRTCIVSRRLHYEALQKSEILPPLGLAILGYIEEGKYHEVDAGTPQGGVISPLLANLYLNELDCKLEEHGIRFVRYGDDFLLFPKTEKEI</sequence>
<proteinExistence type="predicted"/>
<dbReference type="Pfam" id="PF00078">
    <property type="entry name" value="RVT_1"/>
    <property type="match status" value="1"/>
</dbReference>
<dbReference type="AlphaFoldDB" id="A0A841TAR5"/>
<dbReference type="PANTHER" id="PTHR34047:SF8">
    <property type="entry name" value="PROTEIN YKFC"/>
    <property type="match status" value="1"/>
</dbReference>
<dbReference type="PROSITE" id="PS50878">
    <property type="entry name" value="RT_POL"/>
    <property type="match status" value="1"/>
</dbReference>
<dbReference type="Proteomes" id="UP000574133">
    <property type="component" value="Unassembled WGS sequence"/>
</dbReference>
<organism evidence="2 3">
    <name type="scientific">Cohnella lubricantis</name>
    <dbReference type="NCBI Taxonomy" id="2163172"/>
    <lineage>
        <taxon>Bacteria</taxon>
        <taxon>Bacillati</taxon>
        <taxon>Bacillota</taxon>
        <taxon>Bacilli</taxon>
        <taxon>Bacillales</taxon>
        <taxon>Paenibacillaceae</taxon>
        <taxon>Cohnella</taxon>
    </lineage>
</organism>
<gene>
    <name evidence="2" type="ORF">H4Q31_02130</name>
</gene>
<feature type="domain" description="Reverse transcriptase" evidence="1">
    <location>
        <begin position="1"/>
        <end position="93"/>
    </location>
</feature>
<evidence type="ECO:0000313" key="3">
    <source>
        <dbReference type="Proteomes" id="UP000574133"/>
    </source>
</evidence>
<name>A0A841TAR5_9BACL</name>
<dbReference type="EMBL" id="JACJVN010000012">
    <property type="protein sequence ID" value="MBB6676117.1"/>
    <property type="molecule type" value="Genomic_DNA"/>
</dbReference>
<evidence type="ECO:0000259" key="1">
    <source>
        <dbReference type="PROSITE" id="PS50878"/>
    </source>
</evidence>
<protein>
    <recommendedName>
        <fullName evidence="1">Reverse transcriptase domain-containing protein</fullName>
    </recommendedName>
</protein>
<reference evidence="2 3" key="1">
    <citation type="submission" date="2020-08" db="EMBL/GenBank/DDBJ databases">
        <title>Cohnella phylogeny.</title>
        <authorList>
            <person name="Dunlap C."/>
        </authorList>
    </citation>
    <scope>NUCLEOTIDE SEQUENCE [LARGE SCALE GENOMIC DNA]</scope>
    <source>
        <strain evidence="2 3">DSM 103658</strain>
    </source>
</reference>
<comment type="caution">
    <text evidence="2">The sequence shown here is derived from an EMBL/GenBank/DDBJ whole genome shotgun (WGS) entry which is preliminary data.</text>
</comment>
<dbReference type="InterPro" id="IPR000477">
    <property type="entry name" value="RT_dom"/>
</dbReference>
<dbReference type="PANTHER" id="PTHR34047">
    <property type="entry name" value="NUCLEAR INTRON MATURASE 1, MITOCHONDRIAL-RELATED"/>
    <property type="match status" value="1"/>
</dbReference>
<dbReference type="SUPFAM" id="SSF56672">
    <property type="entry name" value="DNA/RNA polymerases"/>
    <property type="match status" value="1"/>
</dbReference>
<keyword evidence="3" id="KW-1185">Reference proteome</keyword>
<dbReference type="InterPro" id="IPR043502">
    <property type="entry name" value="DNA/RNA_pol_sf"/>
</dbReference>
<dbReference type="InterPro" id="IPR051083">
    <property type="entry name" value="GrpII_Intron_Splice-Mob/Def"/>
</dbReference>
<accession>A0A841TAR5</accession>
<evidence type="ECO:0000313" key="2">
    <source>
        <dbReference type="EMBL" id="MBB6676117.1"/>
    </source>
</evidence>